<name>A0A9D1E7J8_9FIRM</name>
<comment type="caution">
    <text evidence="2">The sequence shown here is derived from an EMBL/GenBank/DDBJ whole genome shotgun (WGS) entry which is preliminary data.</text>
</comment>
<evidence type="ECO:0000313" key="3">
    <source>
        <dbReference type="Proteomes" id="UP000823912"/>
    </source>
</evidence>
<evidence type="ECO:0000313" key="2">
    <source>
        <dbReference type="EMBL" id="HIR69687.1"/>
    </source>
</evidence>
<dbReference type="SUPFAM" id="SSF51206">
    <property type="entry name" value="cAMP-binding domain-like"/>
    <property type="match status" value="1"/>
</dbReference>
<dbReference type="EMBL" id="DVHM01000005">
    <property type="protein sequence ID" value="HIR69687.1"/>
    <property type="molecule type" value="Genomic_DNA"/>
</dbReference>
<organism evidence="2 3">
    <name type="scientific">Candidatus Pullilachnospira gallistercoris</name>
    <dbReference type="NCBI Taxonomy" id="2840911"/>
    <lineage>
        <taxon>Bacteria</taxon>
        <taxon>Bacillati</taxon>
        <taxon>Bacillota</taxon>
        <taxon>Clostridia</taxon>
        <taxon>Lachnospirales</taxon>
        <taxon>Lachnospiraceae</taxon>
        <taxon>Lachnospiraceae incertae sedis</taxon>
        <taxon>Candidatus Pullilachnospira</taxon>
    </lineage>
</organism>
<reference evidence="2" key="1">
    <citation type="submission" date="2020-10" db="EMBL/GenBank/DDBJ databases">
        <authorList>
            <person name="Gilroy R."/>
        </authorList>
    </citation>
    <scope>NUCLEOTIDE SEQUENCE</scope>
    <source>
        <strain evidence="2">ChiSjej5B23-6657</strain>
    </source>
</reference>
<feature type="domain" description="Cyclic nucleotide-binding" evidence="1">
    <location>
        <begin position="33"/>
        <end position="119"/>
    </location>
</feature>
<dbReference type="InterPro" id="IPR018490">
    <property type="entry name" value="cNMP-bd_dom_sf"/>
</dbReference>
<dbReference type="InterPro" id="IPR000595">
    <property type="entry name" value="cNMP-bd_dom"/>
</dbReference>
<protein>
    <submittedName>
        <fullName evidence="2">Cyclic nucleotide-binding domain-containing protein</fullName>
    </submittedName>
</protein>
<evidence type="ECO:0000259" key="1">
    <source>
        <dbReference type="Pfam" id="PF00027"/>
    </source>
</evidence>
<sequence>MREIKDRAQIDAWVEAEHIRDTFDTRDLSFGARRFAKGEIIASPDAPLRELLFLVEGAVQIYGIRADGSFSPINFMTAPGMLGDVEYCNGISPFFVEARTETVCVSLDVAKYRACLDQDIRFLHRLLRSFADKLEHFSMEETISSSVEERVLFYLRSVSPEHELRGIEESLLRLRCSRRQLQRVLGKLLAEGRIRKIGRGRYRLESGDSQITE</sequence>
<dbReference type="AlphaFoldDB" id="A0A9D1E7J8"/>
<dbReference type="Pfam" id="PF00027">
    <property type="entry name" value="cNMP_binding"/>
    <property type="match status" value="1"/>
</dbReference>
<accession>A0A9D1E7J8</accession>
<dbReference type="CDD" id="cd00038">
    <property type="entry name" value="CAP_ED"/>
    <property type="match status" value="1"/>
</dbReference>
<dbReference type="Proteomes" id="UP000823912">
    <property type="component" value="Unassembled WGS sequence"/>
</dbReference>
<gene>
    <name evidence="2" type="ORF">IAA55_00205</name>
</gene>
<proteinExistence type="predicted"/>
<dbReference type="Gene3D" id="2.60.120.10">
    <property type="entry name" value="Jelly Rolls"/>
    <property type="match status" value="1"/>
</dbReference>
<dbReference type="InterPro" id="IPR014710">
    <property type="entry name" value="RmlC-like_jellyroll"/>
</dbReference>
<reference evidence="2" key="2">
    <citation type="journal article" date="2021" name="PeerJ">
        <title>Extensive microbial diversity within the chicken gut microbiome revealed by metagenomics and culture.</title>
        <authorList>
            <person name="Gilroy R."/>
            <person name="Ravi A."/>
            <person name="Getino M."/>
            <person name="Pursley I."/>
            <person name="Horton D.L."/>
            <person name="Alikhan N.F."/>
            <person name="Baker D."/>
            <person name="Gharbi K."/>
            <person name="Hall N."/>
            <person name="Watson M."/>
            <person name="Adriaenssens E.M."/>
            <person name="Foster-Nyarko E."/>
            <person name="Jarju S."/>
            <person name="Secka A."/>
            <person name="Antonio M."/>
            <person name="Oren A."/>
            <person name="Chaudhuri R.R."/>
            <person name="La Ragione R."/>
            <person name="Hildebrand F."/>
            <person name="Pallen M.J."/>
        </authorList>
    </citation>
    <scope>NUCLEOTIDE SEQUENCE</scope>
    <source>
        <strain evidence="2">ChiSjej5B23-6657</strain>
    </source>
</reference>